<accession>A0A0F9LE97</accession>
<proteinExistence type="predicted"/>
<gene>
    <name evidence="1" type="ORF">LCGC14_1224810</name>
</gene>
<dbReference type="EMBL" id="LAZR01006485">
    <property type="protein sequence ID" value="KKM91808.1"/>
    <property type="molecule type" value="Genomic_DNA"/>
</dbReference>
<name>A0A0F9LE97_9ZZZZ</name>
<protein>
    <submittedName>
        <fullName evidence="1">Uncharacterized protein</fullName>
    </submittedName>
</protein>
<comment type="caution">
    <text evidence="1">The sequence shown here is derived from an EMBL/GenBank/DDBJ whole genome shotgun (WGS) entry which is preliminary data.</text>
</comment>
<evidence type="ECO:0000313" key="1">
    <source>
        <dbReference type="EMBL" id="KKM91808.1"/>
    </source>
</evidence>
<dbReference type="AlphaFoldDB" id="A0A0F9LE97"/>
<sequence length="211" mass="23883">MQTTERPKSYLNAAAITFQLPFNPTPEQHVERVNQLDSYLAPGVSLPKSGITLLYGTKNCWRLRQYLANESAERGRLCRTSVYRVEVEPYPASQLTLMESTHSGFLNIPKRLRACTKDTIATRWNRLLADKGKPAENFPREISDNMQLLDELVYESPYNQLIAVSYEIRTIAGSAQVVTVFKPDAITFDSADPCRSMPLSGIMAEHLIEER</sequence>
<reference evidence="1" key="1">
    <citation type="journal article" date="2015" name="Nature">
        <title>Complex archaea that bridge the gap between prokaryotes and eukaryotes.</title>
        <authorList>
            <person name="Spang A."/>
            <person name="Saw J.H."/>
            <person name="Jorgensen S.L."/>
            <person name="Zaremba-Niedzwiedzka K."/>
            <person name="Martijn J."/>
            <person name="Lind A.E."/>
            <person name="van Eijk R."/>
            <person name="Schleper C."/>
            <person name="Guy L."/>
            <person name="Ettema T.J."/>
        </authorList>
    </citation>
    <scope>NUCLEOTIDE SEQUENCE</scope>
</reference>
<organism evidence="1">
    <name type="scientific">marine sediment metagenome</name>
    <dbReference type="NCBI Taxonomy" id="412755"/>
    <lineage>
        <taxon>unclassified sequences</taxon>
        <taxon>metagenomes</taxon>
        <taxon>ecological metagenomes</taxon>
    </lineage>
</organism>